<evidence type="ECO:0000259" key="9">
    <source>
        <dbReference type="SMART" id="SM01032"/>
    </source>
</evidence>
<dbReference type="Pfam" id="PF10404">
    <property type="entry name" value="BHD_2"/>
    <property type="match status" value="1"/>
</dbReference>
<evidence type="ECO:0000256" key="5">
    <source>
        <dbReference type="ARBA" id="ARBA00023242"/>
    </source>
</evidence>
<evidence type="ECO:0000313" key="11">
    <source>
        <dbReference type="Proteomes" id="UP000756132"/>
    </source>
</evidence>
<dbReference type="InterPro" id="IPR038765">
    <property type="entry name" value="Papain-like_cys_pep_sf"/>
</dbReference>
<protein>
    <submittedName>
        <fullName evidence="10">DNA repair protein rhp41</fullName>
    </submittedName>
</protein>
<evidence type="ECO:0000259" key="8">
    <source>
        <dbReference type="SMART" id="SM01031"/>
    </source>
</evidence>
<dbReference type="PANTHER" id="PTHR12135:SF0">
    <property type="entry name" value="DNA REPAIR PROTEIN COMPLEMENTING XP-C CELLS"/>
    <property type="match status" value="1"/>
</dbReference>
<dbReference type="GO" id="GO:0003684">
    <property type="term" value="F:damaged DNA binding"/>
    <property type="evidence" value="ECO:0007669"/>
    <property type="project" value="InterPro"/>
</dbReference>
<dbReference type="AlphaFoldDB" id="A0A9Q8P322"/>
<dbReference type="Pfam" id="PF10405">
    <property type="entry name" value="BHD_3"/>
    <property type="match status" value="1"/>
</dbReference>
<organism evidence="10 11">
    <name type="scientific">Passalora fulva</name>
    <name type="common">Tomato leaf mold</name>
    <name type="synonym">Cladosporium fulvum</name>
    <dbReference type="NCBI Taxonomy" id="5499"/>
    <lineage>
        <taxon>Eukaryota</taxon>
        <taxon>Fungi</taxon>
        <taxon>Dikarya</taxon>
        <taxon>Ascomycota</taxon>
        <taxon>Pezizomycotina</taxon>
        <taxon>Dothideomycetes</taxon>
        <taxon>Dothideomycetidae</taxon>
        <taxon>Mycosphaerellales</taxon>
        <taxon>Mycosphaerellaceae</taxon>
        <taxon>Fulvia</taxon>
    </lineage>
</organism>
<feature type="region of interest" description="Disordered" evidence="6">
    <location>
        <begin position="146"/>
        <end position="169"/>
    </location>
</feature>
<dbReference type="SUPFAM" id="SSF54001">
    <property type="entry name" value="Cysteine proteinases"/>
    <property type="match status" value="1"/>
</dbReference>
<dbReference type="Gene3D" id="3.30.60.290">
    <property type="entry name" value="Rad4, beta-hairpin domain BHD2"/>
    <property type="match status" value="1"/>
</dbReference>
<feature type="domain" description="Rad4 beta-hairpin" evidence="8">
    <location>
        <begin position="570"/>
        <end position="627"/>
    </location>
</feature>
<dbReference type="GO" id="GO:0000111">
    <property type="term" value="C:nucleotide-excision repair factor 2 complex"/>
    <property type="evidence" value="ECO:0007669"/>
    <property type="project" value="TreeGrafter"/>
</dbReference>
<reference evidence="10" key="1">
    <citation type="submission" date="2021-12" db="EMBL/GenBank/DDBJ databases">
        <authorList>
            <person name="Zaccaron A."/>
            <person name="Stergiopoulos I."/>
        </authorList>
    </citation>
    <scope>NUCLEOTIDE SEQUENCE</scope>
    <source>
        <strain evidence="10">Race5_Kim</strain>
    </source>
</reference>
<name>A0A9Q8P322_PASFU</name>
<proteinExistence type="inferred from homology"/>
<evidence type="ECO:0000256" key="6">
    <source>
        <dbReference type="SAM" id="MobiDB-lite"/>
    </source>
</evidence>
<dbReference type="GO" id="GO:0003697">
    <property type="term" value="F:single-stranded DNA binding"/>
    <property type="evidence" value="ECO:0007669"/>
    <property type="project" value="TreeGrafter"/>
</dbReference>
<keyword evidence="3" id="KW-0227">DNA damage</keyword>
<dbReference type="KEGG" id="ffu:CLAFUR5_00089"/>
<feature type="compositionally biased region" description="Basic and acidic residues" evidence="6">
    <location>
        <begin position="47"/>
        <end position="59"/>
    </location>
</feature>
<dbReference type="InterPro" id="IPR004583">
    <property type="entry name" value="DNA_repair_Rad4"/>
</dbReference>
<evidence type="ECO:0000256" key="1">
    <source>
        <dbReference type="ARBA" id="ARBA00004123"/>
    </source>
</evidence>
<dbReference type="Pfam" id="PF03835">
    <property type="entry name" value="Rad4"/>
    <property type="match status" value="1"/>
</dbReference>
<dbReference type="InterPro" id="IPR018326">
    <property type="entry name" value="Rad4_beta-hairpin_dom1"/>
</dbReference>
<feature type="region of interest" description="Disordered" evidence="6">
    <location>
        <begin position="339"/>
        <end position="389"/>
    </location>
</feature>
<dbReference type="InterPro" id="IPR042488">
    <property type="entry name" value="Rad4_BHD3_sf"/>
</dbReference>
<keyword evidence="5" id="KW-0539">Nucleus</keyword>
<accession>A0A9Q8P322</accession>
<feature type="compositionally biased region" description="Polar residues" evidence="6">
    <location>
        <begin position="147"/>
        <end position="157"/>
    </location>
</feature>
<dbReference type="SMART" id="SM01031">
    <property type="entry name" value="BHD_2"/>
    <property type="match status" value="1"/>
</dbReference>
<dbReference type="EMBL" id="CP090163">
    <property type="protein sequence ID" value="UJO11354.1"/>
    <property type="molecule type" value="Genomic_DNA"/>
</dbReference>
<dbReference type="GO" id="GO:0006298">
    <property type="term" value="P:mismatch repair"/>
    <property type="evidence" value="ECO:0007669"/>
    <property type="project" value="TreeGrafter"/>
</dbReference>
<dbReference type="Pfam" id="PF10403">
    <property type="entry name" value="BHD_1"/>
    <property type="match status" value="1"/>
</dbReference>
<evidence type="ECO:0000256" key="4">
    <source>
        <dbReference type="ARBA" id="ARBA00023204"/>
    </source>
</evidence>
<feature type="region of interest" description="Disordered" evidence="6">
    <location>
        <begin position="1"/>
        <end position="101"/>
    </location>
</feature>
<comment type="similarity">
    <text evidence="2">Belongs to the XPC family.</text>
</comment>
<dbReference type="GO" id="GO:0006289">
    <property type="term" value="P:nucleotide-excision repair"/>
    <property type="evidence" value="ECO:0007669"/>
    <property type="project" value="InterPro"/>
</dbReference>
<dbReference type="InterPro" id="IPR018325">
    <property type="entry name" value="Rad4/PNGase_transGLS-fold"/>
</dbReference>
<dbReference type="GeneID" id="71979967"/>
<dbReference type="GO" id="GO:0071942">
    <property type="term" value="C:XPC complex"/>
    <property type="evidence" value="ECO:0007669"/>
    <property type="project" value="TreeGrafter"/>
</dbReference>
<reference evidence="10" key="2">
    <citation type="journal article" date="2022" name="Microb. Genom.">
        <title>A chromosome-scale genome assembly of the tomato pathogen Cladosporium fulvum reveals a compartmentalized genome architecture and the presence of a dispensable chromosome.</title>
        <authorList>
            <person name="Zaccaron A.Z."/>
            <person name="Chen L.H."/>
            <person name="Samaras A."/>
            <person name="Stergiopoulos I."/>
        </authorList>
    </citation>
    <scope>NUCLEOTIDE SEQUENCE</scope>
    <source>
        <strain evidence="10">Race5_Kim</strain>
    </source>
</reference>
<evidence type="ECO:0000259" key="7">
    <source>
        <dbReference type="SMART" id="SM01030"/>
    </source>
</evidence>
<dbReference type="Gene3D" id="3.90.260.10">
    <property type="entry name" value="Transglutaminase-like"/>
    <property type="match status" value="1"/>
</dbReference>
<dbReference type="SMART" id="SM01032">
    <property type="entry name" value="BHD_3"/>
    <property type="match status" value="1"/>
</dbReference>
<evidence type="ECO:0000313" key="10">
    <source>
        <dbReference type="EMBL" id="UJO11354.1"/>
    </source>
</evidence>
<dbReference type="SMART" id="SM01030">
    <property type="entry name" value="BHD_1"/>
    <property type="match status" value="1"/>
</dbReference>
<sequence>MAPSRGKGKAPVDPVASRSTRSQRSTTRSKARGGDDVPDVYASMLAETDHSELEHSDRPLKKRKVTPKGTRAVEKTVSTPSRASKPVPAQQPSSAASIAAARPISTRLQTVEDSSDDESEFEFEDVDLEGADASADEHPDGIEDLSISVQPESSIRRAQNRRKPATSAEKAHRLLVHKLHILCLLGHCMYVNGRCNNATVHKLLRRLLSARAISYLNPKTEHSQFQRNRSFLDGLQQATDAFNGEYHVTASGMIKPIWTVDGEEPRELDHLPPVDRSDFVAAAKNMEGSQDMGNQLFCAMLRSAGVDARVVCSLQVLPFTSVPKGSTPQKPVKERILAIAPDTDLSKTDSSADESAMKGSSRAAIRRRLGQPGFTAPKTSATPPKKKSKHIPKLSYPVFWVEAFNAAHQKWVPVDPVVTHSVNKPAKLEPPISYDLNQMTYVLGFEADGITRDVTKRYAKAYNAKTRRHRVEASKDGSKWFKKAMRIFRRKGGANDRDQVEDAELAQKEAREGMPANVLDFKDHPYYALERHLKRHEVLHPKREVGKVNAGTAAKPRMEAVYRRQDVQICKSADKWYRVGREVLEGEQPLKHVPARRKRFQTPDDEDAEPDTTPMYAPYQTQLYIPPPVDKDRIPKNVYGNLDIYVPSMVPAGAVHLRAPRGVFDEPTDQDRKQFTDMAQRAAKLLRIDYADAVTGFKFQGRTGTATVDGVVVAQEYADAVRTAIEGFEYEAEEDASKARSLLALKLWKRFLTGLRIAEQVREYGDGTEDRDAVHERIDAAKAAEEGPGMFLEGSEREPPLITAGLYTIEELLRPGGVTKQRKRKKIDEEDDELMEYEQHDGTIGPDFGIGDEGGGFFPEHRSSAECSHGGGGFLPEAGEQRIFHEEDGGFVTGPEPDGTENGGGFMVDNDDGGGFIADEADDESGLIPHDETQDGGFVLDDEPEGGGFLPDADASHNDDKSIAAGDESQQFSHDSAMVQEIRQTEQDASALQEIPKTSFREPAGSHPSQQTDAAELDSGNDSDKGSLLSHDPEDDDAEPDWLLSD</sequence>
<gene>
    <name evidence="10" type="ORF">CLAFUR5_00089</name>
</gene>
<dbReference type="Gene3D" id="3.30.70.2460">
    <property type="entry name" value="Rad4, beta-hairpin domain BHD3"/>
    <property type="match status" value="1"/>
</dbReference>
<feature type="compositionally biased region" description="Low complexity" evidence="6">
    <location>
        <begin position="83"/>
        <end position="101"/>
    </location>
</feature>
<evidence type="ECO:0000256" key="3">
    <source>
        <dbReference type="ARBA" id="ARBA00022763"/>
    </source>
</evidence>
<dbReference type="InterPro" id="IPR036985">
    <property type="entry name" value="Transglutaminase-like_sf"/>
</dbReference>
<dbReference type="RefSeq" id="XP_047755720.1">
    <property type="nucleotide sequence ID" value="XM_047899237.1"/>
</dbReference>
<dbReference type="PANTHER" id="PTHR12135">
    <property type="entry name" value="DNA REPAIR PROTEIN XP-C / RAD4"/>
    <property type="match status" value="1"/>
</dbReference>
<dbReference type="OrthoDB" id="300780at2759"/>
<dbReference type="GO" id="GO:0005737">
    <property type="term" value="C:cytoplasm"/>
    <property type="evidence" value="ECO:0007669"/>
    <property type="project" value="TreeGrafter"/>
</dbReference>
<dbReference type="OMA" id="IPEWLMS"/>
<dbReference type="Proteomes" id="UP000756132">
    <property type="component" value="Chromosome 1"/>
</dbReference>
<feature type="region of interest" description="Disordered" evidence="6">
    <location>
        <begin position="892"/>
        <end position="1046"/>
    </location>
</feature>
<dbReference type="Gene3D" id="2.20.20.110">
    <property type="entry name" value="Rad4, beta-hairpin domain BHD1"/>
    <property type="match status" value="1"/>
</dbReference>
<keyword evidence="11" id="KW-1185">Reference proteome</keyword>
<feature type="domain" description="Rad4 beta-hairpin" evidence="7">
    <location>
        <begin position="510"/>
        <end position="568"/>
    </location>
</feature>
<feature type="compositionally biased region" description="Low complexity" evidence="6">
    <location>
        <begin position="17"/>
        <end position="28"/>
    </location>
</feature>
<feature type="domain" description="Rad4 beta-hairpin" evidence="9">
    <location>
        <begin position="634"/>
        <end position="725"/>
    </location>
</feature>
<dbReference type="InterPro" id="IPR018328">
    <property type="entry name" value="Rad4_beta-hairpin_dom3"/>
</dbReference>
<comment type="subcellular location">
    <subcellularLocation>
        <location evidence="1">Nucleus</location>
    </subcellularLocation>
</comment>
<evidence type="ECO:0000256" key="2">
    <source>
        <dbReference type="ARBA" id="ARBA00009525"/>
    </source>
</evidence>
<keyword evidence="4" id="KW-0234">DNA repair</keyword>
<dbReference type="InterPro" id="IPR018327">
    <property type="entry name" value="BHD_2"/>
</dbReference>